<keyword evidence="2" id="KW-0732">Signal</keyword>
<comment type="caution">
    <text evidence="4">The sequence shown here is derived from an EMBL/GenBank/DDBJ whole genome shotgun (WGS) entry which is preliminary data.</text>
</comment>
<proteinExistence type="inferred from homology"/>
<comment type="similarity">
    <text evidence="1">Belongs to the bacterial solute-binding protein 8 family.</text>
</comment>
<feature type="chain" id="PRO_5038680010" evidence="2">
    <location>
        <begin position="26"/>
        <end position="406"/>
    </location>
</feature>
<sequence>MKRRLALILGILMLSGMLFFAAACAKNGQKTEDVTVSYGELVSTGKEENTFAQLFSIERFTDGEGRRYSEIEIYDKDKALSSSWLLLPEGVSGAEGVPKTTQVMTAQDRANILVSSASTMSLINAMDALDKVPMTTSDTTWYIEEIKQAIGDGTVQEVGKYNAPDYEKILTVGTEKHVTFAVFSTMIDYVPQVEEMLSQTCHIRIMRDQSSSESHPLARTEWIKVFGEIFGLRTQSDAVFDAQVKALNDTLKQIGDIPESERKSVLIFYTTADKSTYNVRNAEDYVTKLVSLAGGRQVAEIGAGKSGNTKMDAETFVSTCAQADYVLYNWTSGASGVEDESLQGLIDARLGDWFKQFRAYQEGNVWRTSRDFYQKMDKMGEMVADIYQMLYGNGSSDALTYVDRLS</sequence>
<name>A0A9D1V7G1_9FIRM</name>
<dbReference type="Proteomes" id="UP000824204">
    <property type="component" value="Unassembled WGS sequence"/>
</dbReference>
<accession>A0A9D1V7G1</accession>
<dbReference type="EMBL" id="DXFX01000045">
    <property type="protein sequence ID" value="HIX07521.1"/>
    <property type="molecule type" value="Genomic_DNA"/>
</dbReference>
<dbReference type="PROSITE" id="PS51257">
    <property type="entry name" value="PROKAR_LIPOPROTEIN"/>
    <property type="match status" value="1"/>
</dbReference>
<dbReference type="PANTHER" id="PTHR30535">
    <property type="entry name" value="VITAMIN B12-BINDING PROTEIN"/>
    <property type="match status" value="1"/>
</dbReference>
<feature type="domain" description="Fe/B12 periplasmic-binding" evidence="3">
    <location>
        <begin position="198"/>
        <end position="367"/>
    </location>
</feature>
<evidence type="ECO:0000256" key="1">
    <source>
        <dbReference type="ARBA" id="ARBA00008814"/>
    </source>
</evidence>
<reference evidence="4" key="2">
    <citation type="submission" date="2021-04" db="EMBL/GenBank/DDBJ databases">
        <authorList>
            <person name="Gilroy R."/>
        </authorList>
    </citation>
    <scope>NUCLEOTIDE SEQUENCE</scope>
    <source>
        <strain evidence="4">811</strain>
    </source>
</reference>
<feature type="signal peptide" evidence="2">
    <location>
        <begin position="1"/>
        <end position="25"/>
    </location>
</feature>
<dbReference type="SUPFAM" id="SSF53807">
    <property type="entry name" value="Helical backbone' metal receptor"/>
    <property type="match status" value="1"/>
</dbReference>
<evidence type="ECO:0000313" key="4">
    <source>
        <dbReference type="EMBL" id="HIX07521.1"/>
    </source>
</evidence>
<gene>
    <name evidence="4" type="ORF">H9741_03545</name>
</gene>
<dbReference type="Pfam" id="PF01497">
    <property type="entry name" value="Peripla_BP_2"/>
    <property type="match status" value="1"/>
</dbReference>
<dbReference type="InterPro" id="IPR002491">
    <property type="entry name" value="ABC_transptr_periplasmic_BD"/>
</dbReference>
<evidence type="ECO:0000313" key="5">
    <source>
        <dbReference type="Proteomes" id="UP000824204"/>
    </source>
</evidence>
<reference evidence="4" key="1">
    <citation type="journal article" date="2021" name="PeerJ">
        <title>Extensive microbial diversity within the chicken gut microbiome revealed by metagenomics and culture.</title>
        <authorList>
            <person name="Gilroy R."/>
            <person name="Ravi A."/>
            <person name="Getino M."/>
            <person name="Pursley I."/>
            <person name="Horton D.L."/>
            <person name="Alikhan N.F."/>
            <person name="Baker D."/>
            <person name="Gharbi K."/>
            <person name="Hall N."/>
            <person name="Watson M."/>
            <person name="Adriaenssens E.M."/>
            <person name="Foster-Nyarko E."/>
            <person name="Jarju S."/>
            <person name="Secka A."/>
            <person name="Antonio M."/>
            <person name="Oren A."/>
            <person name="Chaudhuri R.R."/>
            <person name="La Ragione R."/>
            <person name="Hildebrand F."/>
            <person name="Pallen M.J."/>
        </authorList>
    </citation>
    <scope>NUCLEOTIDE SEQUENCE</scope>
    <source>
        <strain evidence="4">811</strain>
    </source>
</reference>
<dbReference type="PANTHER" id="PTHR30535:SF34">
    <property type="entry name" value="MOLYBDATE-BINDING PROTEIN MOLA"/>
    <property type="match status" value="1"/>
</dbReference>
<dbReference type="AlphaFoldDB" id="A0A9D1V7G1"/>
<organism evidence="4 5">
    <name type="scientific">Candidatus Borkfalkia faecipullorum</name>
    <dbReference type="NCBI Taxonomy" id="2838510"/>
    <lineage>
        <taxon>Bacteria</taxon>
        <taxon>Bacillati</taxon>
        <taxon>Bacillota</taxon>
        <taxon>Clostridia</taxon>
        <taxon>Christensenellales</taxon>
        <taxon>Christensenellaceae</taxon>
        <taxon>Candidatus Borkfalkia</taxon>
    </lineage>
</organism>
<dbReference type="Gene3D" id="3.40.50.1980">
    <property type="entry name" value="Nitrogenase molybdenum iron protein domain"/>
    <property type="match status" value="1"/>
</dbReference>
<protein>
    <submittedName>
        <fullName evidence="4">ABC transporter substrate-binding protein</fullName>
    </submittedName>
</protein>
<evidence type="ECO:0000259" key="3">
    <source>
        <dbReference type="Pfam" id="PF01497"/>
    </source>
</evidence>
<dbReference type="InterPro" id="IPR050902">
    <property type="entry name" value="ABC_Transporter_SBP"/>
</dbReference>
<evidence type="ECO:0000256" key="2">
    <source>
        <dbReference type="SAM" id="SignalP"/>
    </source>
</evidence>